<keyword evidence="6" id="KW-0805">Transcription regulation</keyword>
<feature type="compositionally biased region" description="Pro residues" evidence="9">
    <location>
        <begin position="174"/>
        <end position="184"/>
    </location>
</feature>
<keyword evidence="8" id="KW-0539">Nucleus</keyword>
<evidence type="ECO:0000256" key="6">
    <source>
        <dbReference type="ARBA" id="ARBA00023015"/>
    </source>
</evidence>
<evidence type="ECO:0000256" key="9">
    <source>
        <dbReference type="SAM" id="MobiDB-lite"/>
    </source>
</evidence>
<evidence type="ECO:0000256" key="8">
    <source>
        <dbReference type="ARBA" id="ARBA00023242"/>
    </source>
</evidence>
<evidence type="ECO:0000256" key="2">
    <source>
        <dbReference type="ARBA" id="ARBA00004496"/>
    </source>
</evidence>
<evidence type="ECO:0000313" key="10">
    <source>
        <dbReference type="EMBL" id="CDP34889.1"/>
    </source>
</evidence>
<dbReference type="AlphaFoldDB" id="A0A060T266"/>
<comment type="similarity">
    <text evidence="3">Belongs to the WHI5/NRM1 family.</text>
</comment>
<dbReference type="PANTHER" id="PTHR28246:SF1">
    <property type="entry name" value="G1-SPECIFIC TRANSCRIPTIONAL REPRESSOR WHI5-RELATED"/>
    <property type="match status" value="1"/>
</dbReference>
<evidence type="ECO:0000256" key="3">
    <source>
        <dbReference type="ARBA" id="ARBA00006922"/>
    </source>
</evidence>
<accession>A0A060T266</accession>
<reference evidence="10" key="1">
    <citation type="submission" date="2014-02" db="EMBL/GenBank/DDBJ databases">
        <authorList>
            <person name="Genoscope - CEA"/>
        </authorList>
    </citation>
    <scope>NUCLEOTIDE SEQUENCE</scope>
    <source>
        <strain evidence="10">LS3</strain>
    </source>
</reference>
<name>A0A060T266_BLAAD</name>
<comment type="subcellular location">
    <subcellularLocation>
        <location evidence="2">Cytoplasm</location>
    </subcellularLocation>
    <subcellularLocation>
        <location evidence="1">Nucleus</location>
    </subcellularLocation>
</comment>
<dbReference type="InterPro" id="IPR013734">
    <property type="entry name" value="TF_Nrm1/Whi5"/>
</dbReference>
<gene>
    <name evidence="10" type="ORF">GNLVRS02_ARAD1C22814g</name>
</gene>
<dbReference type="Pfam" id="PF08528">
    <property type="entry name" value="Whi5"/>
    <property type="match status" value="1"/>
</dbReference>
<dbReference type="GO" id="GO:0000082">
    <property type="term" value="P:G1/S transition of mitotic cell cycle"/>
    <property type="evidence" value="ECO:0007669"/>
    <property type="project" value="InterPro"/>
</dbReference>
<feature type="region of interest" description="Disordered" evidence="9">
    <location>
        <begin position="49"/>
        <end position="197"/>
    </location>
</feature>
<feature type="compositionally biased region" description="Pro residues" evidence="9">
    <location>
        <begin position="139"/>
        <end position="151"/>
    </location>
</feature>
<keyword evidence="5" id="KW-0678">Repressor</keyword>
<proteinExistence type="inferred from homology"/>
<evidence type="ECO:0000256" key="4">
    <source>
        <dbReference type="ARBA" id="ARBA00022490"/>
    </source>
</evidence>
<dbReference type="GO" id="GO:0005737">
    <property type="term" value="C:cytoplasm"/>
    <property type="evidence" value="ECO:0007669"/>
    <property type="project" value="UniProtKB-SubCell"/>
</dbReference>
<reference evidence="10" key="2">
    <citation type="submission" date="2014-06" db="EMBL/GenBank/DDBJ databases">
        <title>The complete genome of Blastobotrys (Arxula) adeninivorans LS3 - a yeast of biotechnological interest.</title>
        <authorList>
            <person name="Kunze G."/>
            <person name="Gaillardin C."/>
            <person name="Czernicka M."/>
            <person name="Durrens P."/>
            <person name="Martin T."/>
            <person name="Boer E."/>
            <person name="Gabaldon T."/>
            <person name="Cruz J."/>
            <person name="Talla E."/>
            <person name="Marck C."/>
            <person name="Goffeau A."/>
            <person name="Barbe V."/>
            <person name="Baret P."/>
            <person name="Baronian K."/>
            <person name="Beier S."/>
            <person name="Bleykasten C."/>
            <person name="Bode R."/>
            <person name="Casaregola S."/>
            <person name="Despons L."/>
            <person name="Fairhead C."/>
            <person name="Giersberg M."/>
            <person name="Gierski P."/>
            <person name="Hahnel U."/>
            <person name="Hartmann A."/>
            <person name="Jankowska D."/>
            <person name="Jubin C."/>
            <person name="Jung P."/>
            <person name="Lafontaine I."/>
            <person name="Leh-Louis V."/>
            <person name="Lemaire M."/>
            <person name="Marcet-Houben M."/>
            <person name="Mascher M."/>
            <person name="Morel G."/>
            <person name="Richard G.-F."/>
            <person name="Riechen J."/>
            <person name="Sacerdot C."/>
            <person name="Sarkar A."/>
            <person name="Savel G."/>
            <person name="Schacherer J."/>
            <person name="Sherman D."/>
            <person name="Straub M.-L."/>
            <person name="Stein N."/>
            <person name="Thierry A."/>
            <person name="Trautwein-Schult A."/>
            <person name="Westhof E."/>
            <person name="Worch S."/>
            <person name="Dujon B."/>
            <person name="Souciet J.-L."/>
            <person name="Wincker P."/>
            <person name="Scholz U."/>
            <person name="Neuveglise N."/>
        </authorList>
    </citation>
    <scope>NUCLEOTIDE SEQUENCE</scope>
    <source>
        <strain evidence="10">LS3</strain>
    </source>
</reference>
<dbReference type="InterPro" id="IPR039198">
    <property type="entry name" value="Srl3/Whi5"/>
</dbReference>
<organism evidence="10">
    <name type="scientific">Blastobotrys adeninivorans</name>
    <name type="common">Yeast</name>
    <name type="synonym">Arxula adeninivorans</name>
    <dbReference type="NCBI Taxonomy" id="409370"/>
    <lineage>
        <taxon>Eukaryota</taxon>
        <taxon>Fungi</taxon>
        <taxon>Dikarya</taxon>
        <taxon>Ascomycota</taxon>
        <taxon>Saccharomycotina</taxon>
        <taxon>Dipodascomycetes</taxon>
        <taxon>Dipodascales</taxon>
        <taxon>Trichomonascaceae</taxon>
        <taxon>Blastobotrys</taxon>
    </lineage>
</organism>
<protein>
    <submittedName>
        <fullName evidence="10">ARAD1C22814p</fullName>
    </submittedName>
</protein>
<sequence>MREDDVPSSPVNPPSRDDAQKFAQLSSSLKTRLSFAFLKVQNGWTDQSIDELESEWPPPKVNPPKATFPATPQHRRTNSDSRAVRPTPRLRPMRSKPTLTASQSLDQIALSPPSTSPAKVTKSTPEKRRPLSVNVPNEPHSPTPSGAPGPSGPLGGSGSSGSSTHGDRENQLPPLNPPLTPPLQPRLGLRSSEEEDAVDTLMFLSSPRGSQTTHFEREQ</sequence>
<evidence type="ECO:0000256" key="1">
    <source>
        <dbReference type="ARBA" id="ARBA00004123"/>
    </source>
</evidence>
<keyword evidence="7" id="KW-0804">Transcription</keyword>
<dbReference type="GO" id="GO:0033309">
    <property type="term" value="C:SBF transcription complex"/>
    <property type="evidence" value="ECO:0007669"/>
    <property type="project" value="TreeGrafter"/>
</dbReference>
<evidence type="ECO:0000256" key="5">
    <source>
        <dbReference type="ARBA" id="ARBA00022491"/>
    </source>
</evidence>
<dbReference type="PANTHER" id="PTHR28246">
    <property type="entry name" value="G1-SPECIFIC TRANSCRIPTIONAL REPRESSOR WHI5-RELATED"/>
    <property type="match status" value="1"/>
</dbReference>
<dbReference type="GO" id="GO:0003712">
    <property type="term" value="F:transcription coregulator activity"/>
    <property type="evidence" value="ECO:0007669"/>
    <property type="project" value="TreeGrafter"/>
</dbReference>
<keyword evidence="4" id="KW-0963">Cytoplasm</keyword>
<evidence type="ECO:0000256" key="7">
    <source>
        <dbReference type="ARBA" id="ARBA00023163"/>
    </source>
</evidence>
<dbReference type="EMBL" id="HG937693">
    <property type="protein sequence ID" value="CDP34889.1"/>
    <property type="molecule type" value="Genomic_DNA"/>
</dbReference>
<feature type="compositionally biased region" description="Polar residues" evidence="9">
    <location>
        <begin position="97"/>
        <end position="123"/>
    </location>
</feature>